<keyword evidence="1" id="KW-1133">Transmembrane helix</keyword>
<feature type="transmembrane region" description="Helical" evidence="1">
    <location>
        <begin position="339"/>
        <end position="361"/>
    </location>
</feature>
<keyword evidence="1" id="KW-0812">Transmembrane</keyword>
<protein>
    <submittedName>
        <fullName evidence="2">Uncharacterized protein</fullName>
    </submittedName>
</protein>
<dbReference type="OrthoDB" id="28713at2"/>
<keyword evidence="3" id="KW-1185">Reference proteome</keyword>
<dbReference type="PANTHER" id="PTHR47372">
    <property type="entry name" value="DAUER UP-REGULATED-RELATED"/>
    <property type="match status" value="1"/>
</dbReference>
<dbReference type="AlphaFoldDB" id="A0A224X999"/>
<accession>A0A224X999</accession>
<dbReference type="RefSeq" id="WP_094783835.1">
    <property type="nucleotide sequence ID" value="NZ_BEDT01000001.1"/>
</dbReference>
<dbReference type="EMBL" id="BEDT01000001">
    <property type="protein sequence ID" value="GAX46764.1"/>
    <property type="molecule type" value="Genomic_DNA"/>
</dbReference>
<evidence type="ECO:0000313" key="3">
    <source>
        <dbReference type="Proteomes" id="UP000218689"/>
    </source>
</evidence>
<sequence length="1150" mass="123479">MTIKIDGIEMTFDFKIEKAIGQMQKMKKEFAQMVKGVASNSDAKKLNPMGGMVENVKKSQKSVKTNIDKIKKDVKEAQYHYNQAEKSLKLLQKHPGMAHAKMSPKGDPTEKLNADARDLGREGKAKAQKQVLQLSKAWDRATHSMDKYYDKIEASETKLKAFRSAQIGNVNGNLASRVKQKGGAIVKPDEGSRFRGNINAKSIDNATKRTMLLSRAQSQLKGSASSASSKISAMGGIGSKSMGVLQRGANLAKGGIGRLGSSFANLKSKISGANKAQNSLGRGHSAWAQSLRSMLPALVVYQLLSKAIMSLVGSVWSALKANGQFSASLNQVQANLYTAFYPIYTAILPAINVLMSALATFTGQFASFIATVFGTTYDAAKQGASGLYGQVQAMNDTGSAAGKAKDKADELKRSLMGFDQINRIGLDDKSDDDSGGGAPGGIDFDKATGTYTTPKWMLDLLEDVKSIAKRLWAPIAAAWDTMGGTVIASAKRLFSTLTGIFSDIGRDFMKVWENGSGQKLFENIFQGLADIMDIISDVGQAFRDAWNDNGLGVSVIQSAFDALNSVLELLHEVKKSFSKAWNDGTGKQIMTDILNIVKDVNNFYTALTTNIKKAWQENGTGDKLMKNILKTVQTIIGFFAQLAKSSADFAKTLNWQPMLEGISNLVSGLNGVLSGIGTVLMGIYEKVVQPIVKVLIEAGLPAIFNLLGGALKVVGGALKLVWKFIEPVVSLIVGVAVQGIKDLSGTFSFLGEILSVVGELLSGFADWFNWGKIIDGAKEIIDGFATWFGEIWEGIKTAASDAWTAISDKTSEIWNGITEFFSGVWDGITSTVSTALETAKTTISDGWDKAKEATSNAWDGIKSGISGAWDSIKEKTSGAIENVKEKASTGWQNIKEKTSGAWSGISGAVSGAWSGIQSTSSSIMGSIGSSIQSTWNSFTSFMTNPIENAKNAISGIIESIKGLFNIDLKFPDIHIPQFHINPSGWSIGDLMKGEIPSLSFYAKGTQNHGGGLAVVNDAKSNLWREAYKTPNGSWKMFPNIQNMLVDLPKGTQVMAADKIPHFAEGTQLMMPDLFSASKIGTPGKIGNLNNGNDETVSLLKLILNAILNGGAKQDGNGDIIINIGGNRLIKILASEIKKYERQTGQSFISI</sequence>
<evidence type="ECO:0000256" key="1">
    <source>
        <dbReference type="SAM" id="Phobius"/>
    </source>
</evidence>
<dbReference type="Gene3D" id="1.20.120.20">
    <property type="entry name" value="Apolipoprotein"/>
    <property type="match status" value="1"/>
</dbReference>
<organism evidence="2 3">
    <name type="scientific">Pseudolactococcus reticulitermitis</name>
    <dbReference type="NCBI Taxonomy" id="2025039"/>
    <lineage>
        <taxon>Bacteria</taxon>
        <taxon>Bacillati</taxon>
        <taxon>Bacillota</taxon>
        <taxon>Bacilli</taxon>
        <taxon>Lactobacillales</taxon>
        <taxon>Streptococcaceae</taxon>
        <taxon>Pseudolactococcus</taxon>
    </lineage>
</organism>
<name>A0A224X999_9LACT</name>
<dbReference type="Proteomes" id="UP000218689">
    <property type="component" value="Unassembled WGS sequence"/>
</dbReference>
<feature type="transmembrane region" description="Helical" evidence="1">
    <location>
        <begin position="298"/>
        <end position="319"/>
    </location>
</feature>
<reference evidence="3" key="1">
    <citation type="submission" date="2017-08" db="EMBL/GenBank/DDBJ databases">
        <title>Draft genome sequence of Lactococcus sp. strain Rs-Y01, isolated from the gut of the lower termite Reticulitermes speratus.</title>
        <authorList>
            <person name="Ohkuma M."/>
            <person name="Yuki M."/>
        </authorList>
    </citation>
    <scope>NUCLEOTIDE SEQUENCE [LARGE SCALE GENOMIC DNA]</scope>
    <source>
        <strain evidence="3">Rs-Y01</strain>
    </source>
</reference>
<gene>
    <name evidence="2" type="ORF">RsY01_343</name>
</gene>
<proteinExistence type="predicted"/>
<evidence type="ECO:0000313" key="2">
    <source>
        <dbReference type="EMBL" id="GAX46764.1"/>
    </source>
</evidence>
<dbReference type="PANTHER" id="PTHR47372:SF11">
    <property type="entry name" value="RE19971P"/>
    <property type="match status" value="1"/>
</dbReference>
<comment type="caution">
    <text evidence="2">The sequence shown here is derived from an EMBL/GenBank/DDBJ whole genome shotgun (WGS) entry which is preliminary data.</text>
</comment>
<keyword evidence="1" id="KW-0472">Membrane</keyword>